<gene>
    <name evidence="6" type="ORF">DI640_05790</name>
</gene>
<evidence type="ECO:0000256" key="1">
    <source>
        <dbReference type="ARBA" id="ARBA00023015"/>
    </source>
</evidence>
<dbReference type="Gene3D" id="2.60.120.10">
    <property type="entry name" value="Jelly Rolls"/>
    <property type="match status" value="1"/>
</dbReference>
<protein>
    <submittedName>
        <fullName evidence="6">Cyclic nucleotide-binding protein</fullName>
    </submittedName>
</protein>
<evidence type="ECO:0000256" key="3">
    <source>
        <dbReference type="ARBA" id="ARBA00023163"/>
    </source>
</evidence>
<dbReference type="CDD" id="cd00038">
    <property type="entry name" value="CAP_ED"/>
    <property type="match status" value="1"/>
</dbReference>
<dbReference type="SUPFAM" id="SSF46785">
    <property type="entry name" value="Winged helix' DNA-binding domain"/>
    <property type="match status" value="1"/>
</dbReference>
<evidence type="ECO:0000313" key="7">
    <source>
        <dbReference type="Proteomes" id="UP000249555"/>
    </source>
</evidence>
<feature type="domain" description="Cyclic nucleotide-binding" evidence="4">
    <location>
        <begin position="36"/>
        <end position="78"/>
    </location>
</feature>
<dbReference type="AlphaFoldDB" id="A0A2W4Z2V1"/>
<dbReference type="PROSITE" id="PS50042">
    <property type="entry name" value="CNMP_BINDING_3"/>
    <property type="match status" value="1"/>
</dbReference>
<evidence type="ECO:0000259" key="5">
    <source>
        <dbReference type="PROSITE" id="PS51063"/>
    </source>
</evidence>
<dbReference type="InterPro" id="IPR000595">
    <property type="entry name" value="cNMP-bd_dom"/>
</dbReference>
<dbReference type="GO" id="GO:0003700">
    <property type="term" value="F:DNA-binding transcription factor activity"/>
    <property type="evidence" value="ECO:0007669"/>
    <property type="project" value="TreeGrafter"/>
</dbReference>
<dbReference type="GO" id="GO:0003677">
    <property type="term" value="F:DNA binding"/>
    <property type="evidence" value="ECO:0007669"/>
    <property type="project" value="UniProtKB-KW"/>
</dbReference>
<dbReference type="SUPFAM" id="SSF51206">
    <property type="entry name" value="cAMP-binding domain-like"/>
    <property type="match status" value="1"/>
</dbReference>
<dbReference type="Proteomes" id="UP000249555">
    <property type="component" value="Unassembled WGS sequence"/>
</dbReference>
<sequence>MSDILTRKLRRWAKFDDQDRAALDRLTMVTRPVVRGQHLIREGDDPTHVFLILEGWAQRYKILPDGKRQIVAFLMPGDLCDTHVFILEKMDHSISMMSEGQVVSIPANDMLAIIENHPRVAQALWWCTLVDEGILREWLVNIGAREAYSRIAHLFCELYIRAGAVAREGNGDFFMPLTQTDVGEALGLTSVHVNRTIRALKRSGLVDAAKNRLLMLDFEGLKDAARFDSAYLHARLVPLGS</sequence>
<feature type="domain" description="HTH crp-type" evidence="5">
    <location>
        <begin position="145"/>
        <end position="219"/>
    </location>
</feature>
<accession>A0A2W4Z2V1</accession>
<dbReference type="InterPro" id="IPR014710">
    <property type="entry name" value="RmlC-like_jellyroll"/>
</dbReference>
<keyword evidence="1" id="KW-0805">Transcription regulation</keyword>
<name>A0A2W4Z2V1_9SPHN</name>
<dbReference type="PANTHER" id="PTHR24567">
    <property type="entry name" value="CRP FAMILY TRANSCRIPTIONAL REGULATORY PROTEIN"/>
    <property type="match status" value="1"/>
</dbReference>
<dbReference type="PANTHER" id="PTHR24567:SF68">
    <property type="entry name" value="DNA-BINDING TRANSCRIPTIONAL DUAL REGULATOR CRP"/>
    <property type="match status" value="1"/>
</dbReference>
<dbReference type="InterPro" id="IPR036390">
    <property type="entry name" value="WH_DNA-bd_sf"/>
</dbReference>
<comment type="caution">
    <text evidence="6">The sequence shown here is derived from an EMBL/GenBank/DDBJ whole genome shotgun (WGS) entry which is preliminary data.</text>
</comment>
<dbReference type="Gene3D" id="1.10.10.10">
    <property type="entry name" value="Winged helix-like DNA-binding domain superfamily/Winged helix DNA-binding domain"/>
    <property type="match status" value="1"/>
</dbReference>
<evidence type="ECO:0000313" key="6">
    <source>
        <dbReference type="EMBL" id="PZO74782.1"/>
    </source>
</evidence>
<dbReference type="InterPro" id="IPR012318">
    <property type="entry name" value="HTH_CRP"/>
</dbReference>
<organism evidence="6 7">
    <name type="scientific">Sphingomonas taxi</name>
    <dbReference type="NCBI Taxonomy" id="1549858"/>
    <lineage>
        <taxon>Bacteria</taxon>
        <taxon>Pseudomonadati</taxon>
        <taxon>Pseudomonadota</taxon>
        <taxon>Alphaproteobacteria</taxon>
        <taxon>Sphingomonadales</taxon>
        <taxon>Sphingomonadaceae</taxon>
        <taxon>Sphingomonas</taxon>
    </lineage>
</organism>
<keyword evidence="3" id="KW-0804">Transcription</keyword>
<dbReference type="InterPro" id="IPR050397">
    <property type="entry name" value="Env_Response_Regulators"/>
</dbReference>
<dbReference type="Pfam" id="PF00027">
    <property type="entry name" value="cNMP_binding"/>
    <property type="match status" value="1"/>
</dbReference>
<evidence type="ECO:0000256" key="2">
    <source>
        <dbReference type="ARBA" id="ARBA00023125"/>
    </source>
</evidence>
<dbReference type="EMBL" id="QFMX01000005">
    <property type="protein sequence ID" value="PZO74782.1"/>
    <property type="molecule type" value="Genomic_DNA"/>
</dbReference>
<dbReference type="GO" id="GO:0005829">
    <property type="term" value="C:cytosol"/>
    <property type="evidence" value="ECO:0007669"/>
    <property type="project" value="TreeGrafter"/>
</dbReference>
<dbReference type="InterPro" id="IPR036388">
    <property type="entry name" value="WH-like_DNA-bd_sf"/>
</dbReference>
<proteinExistence type="predicted"/>
<dbReference type="PROSITE" id="PS51063">
    <property type="entry name" value="HTH_CRP_2"/>
    <property type="match status" value="1"/>
</dbReference>
<evidence type="ECO:0000259" key="4">
    <source>
        <dbReference type="PROSITE" id="PS50042"/>
    </source>
</evidence>
<keyword evidence="2" id="KW-0238">DNA-binding</keyword>
<dbReference type="InterPro" id="IPR018490">
    <property type="entry name" value="cNMP-bd_dom_sf"/>
</dbReference>
<dbReference type="Pfam" id="PF13545">
    <property type="entry name" value="HTH_Crp_2"/>
    <property type="match status" value="1"/>
</dbReference>
<reference evidence="6 7" key="1">
    <citation type="submission" date="2017-08" db="EMBL/GenBank/DDBJ databases">
        <title>Infants hospitalized years apart are colonized by the same room-sourced microbial strains.</title>
        <authorList>
            <person name="Brooks B."/>
            <person name="Olm M.R."/>
            <person name="Firek B.A."/>
            <person name="Baker R."/>
            <person name="Thomas B.C."/>
            <person name="Morowitz M.J."/>
            <person name="Banfield J.F."/>
        </authorList>
    </citation>
    <scope>NUCLEOTIDE SEQUENCE [LARGE SCALE GENOMIC DNA]</scope>
    <source>
        <strain evidence="6">S2_018_000_R3_119</strain>
    </source>
</reference>